<organism evidence="1 2">
    <name type="scientific">Rhynchosporium graminicola</name>
    <dbReference type="NCBI Taxonomy" id="2792576"/>
    <lineage>
        <taxon>Eukaryota</taxon>
        <taxon>Fungi</taxon>
        <taxon>Dikarya</taxon>
        <taxon>Ascomycota</taxon>
        <taxon>Pezizomycotina</taxon>
        <taxon>Leotiomycetes</taxon>
        <taxon>Helotiales</taxon>
        <taxon>Ploettnerulaceae</taxon>
        <taxon>Rhynchosporium</taxon>
    </lineage>
</organism>
<dbReference type="EMBL" id="FJUW01000029">
    <property type="protein sequence ID" value="CZT03680.1"/>
    <property type="molecule type" value="Genomic_DNA"/>
</dbReference>
<comment type="caution">
    <text evidence="1">The sequence shown here is derived from an EMBL/GenBank/DDBJ whole genome shotgun (WGS) entry which is preliminary data.</text>
</comment>
<name>A0A1E1KZM0_9HELO</name>
<dbReference type="AlphaFoldDB" id="A0A1E1KZM0"/>
<sequence length="257" mass="29861">MSPKYFNHAAPDCEKRTTMTTPNIRDPLNSLPLEIRWKIYRLILYSPHLIKFKLGLEYKDGGTSSELGLSDCDTIIHPLASTCGPIRDEIKSWIRKEMVVQGEPHTLHNSIAMDLFNQRGKNLKIYGMLRERGGFCITLWDRGDALNLRDEHGMKTLLQIIDTTTLWRDQWRQDIQTRRRRWEIKQNILEHQGPFRSTGDIESAPNKMPFSSFRHLLISSLITEYDAIFCEEENWCYMCGVRSFPDSIGEHGVFSPS</sequence>
<dbReference type="Proteomes" id="UP000178129">
    <property type="component" value="Unassembled WGS sequence"/>
</dbReference>
<dbReference type="InParanoid" id="A0A1E1KZM0"/>
<protein>
    <submittedName>
        <fullName evidence="1">Uncharacterized protein</fullName>
    </submittedName>
</protein>
<gene>
    <name evidence="1" type="ORF">RCO7_14734</name>
</gene>
<reference evidence="2" key="1">
    <citation type="submission" date="2016-03" db="EMBL/GenBank/DDBJ databases">
        <authorList>
            <person name="Ploux O."/>
        </authorList>
    </citation>
    <scope>NUCLEOTIDE SEQUENCE [LARGE SCALE GENOMIC DNA]</scope>
    <source>
        <strain evidence="2">UK7</strain>
    </source>
</reference>
<proteinExistence type="predicted"/>
<accession>A0A1E1KZM0</accession>
<keyword evidence="2" id="KW-1185">Reference proteome</keyword>
<evidence type="ECO:0000313" key="2">
    <source>
        <dbReference type="Proteomes" id="UP000178129"/>
    </source>
</evidence>
<evidence type="ECO:0000313" key="1">
    <source>
        <dbReference type="EMBL" id="CZT03680.1"/>
    </source>
</evidence>